<protein>
    <submittedName>
        <fullName evidence="1">Uncharacterized protein</fullName>
    </submittedName>
</protein>
<proteinExistence type="predicted"/>
<evidence type="ECO:0000313" key="1">
    <source>
        <dbReference type="EMBL" id="KAJ2672908.1"/>
    </source>
</evidence>
<dbReference type="Proteomes" id="UP001151518">
    <property type="component" value="Unassembled WGS sequence"/>
</dbReference>
<organism evidence="1 2">
    <name type="scientific">Coemansia spiralis</name>
    <dbReference type="NCBI Taxonomy" id="417178"/>
    <lineage>
        <taxon>Eukaryota</taxon>
        <taxon>Fungi</taxon>
        <taxon>Fungi incertae sedis</taxon>
        <taxon>Zoopagomycota</taxon>
        <taxon>Kickxellomycotina</taxon>
        <taxon>Kickxellomycetes</taxon>
        <taxon>Kickxellales</taxon>
        <taxon>Kickxellaceae</taxon>
        <taxon>Coemansia</taxon>
    </lineage>
</organism>
<reference evidence="1" key="1">
    <citation type="submission" date="2022-07" db="EMBL/GenBank/DDBJ databases">
        <title>Phylogenomic reconstructions and comparative analyses of Kickxellomycotina fungi.</title>
        <authorList>
            <person name="Reynolds N.K."/>
            <person name="Stajich J.E."/>
            <person name="Barry K."/>
            <person name="Grigoriev I.V."/>
            <person name="Crous P."/>
            <person name="Smith M.E."/>
        </authorList>
    </citation>
    <scope>NUCLEOTIDE SEQUENCE</scope>
    <source>
        <strain evidence="1">NRRL 3115</strain>
    </source>
</reference>
<gene>
    <name evidence="1" type="ORF">GGI25_004889</name>
</gene>
<dbReference type="OrthoDB" id="47375at2759"/>
<accession>A0A9W8G5L2</accession>
<name>A0A9W8G5L2_9FUNG</name>
<dbReference type="EMBL" id="JANBTW010000074">
    <property type="protein sequence ID" value="KAJ2672908.1"/>
    <property type="molecule type" value="Genomic_DNA"/>
</dbReference>
<comment type="caution">
    <text evidence="1">The sequence shown here is derived from an EMBL/GenBank/DDBJ whole genome shotgun (WGS) entry which is preliminary data.</text>
</comment>
<sequence length="275" mass="30270">MISAPPQPCLRLKIIVFLAAISLLLITSTLMFSSYIATAAENANYLTLGFGKVYVLSPRPSESQRLEMAKMLGFQGIPFGFFPATSASDLGHPQYWLGEDHWTVPSQNHTSPELLARFRTHTNVINDIVRLELKSALVLDDQADMELDIKQEMHALVQGALPDSWELVFLGRCGQQARAAEAARLLVAQAPVCTFAYAVSQLGARRLKRVLNNMWANPPIKPFDEALDDMVQPMFLEAYMVDPPLVSPVDASGSQAVAPSTLQRSTRAKMKSIGL</sequence>
<dbReference type="AlphaFoldDB" id="A0A9W8G5L2"/>
<evidence type="ECO:0000313" key="2">
    <source>
        <dbReference type="Proteomes" id="UP001151518"/>
    </source>
</evidence>